<evidence type="ECO:0000313" key="3">
    <source>
        <dbReference type="WBParaSite" id="MBELARI_LOCUS14037"/>
    </source>
</evidence>
<name>A0AAF3EJ35_9BILA</name>
<proteinExistence type="predicted"/>
<evidence type="ECO:0000313" key="2">
    <source>
        <dbReference type="Proteomes" id="UP000887575"/>
    </source>
</evidence>
<sequence>MRGGSRPPKWVPRGTPKTRGAQRVVQAISVLQCWAQKAAQEQQRTKQLRQQNPSYMSNDVVVLDDSIDDFDVQPSTSGEIPPSLPKIPRQFPSTVAKTTKKNKSERPVSEIQLQEKRADLRALKEIHFPIAEITREWEREAVKAAVSHNLGISIPYDTSGAHIVATLCYNFLRWFPECCCLCTARSANHLEALRERFQYVGIPDTELTEIDNATSFKKLKTHQIGRLLLGSSQTLTSVCETSPEVAASVCCVIFNFESPTETATKYKKLLELVGAMVAGNLCRAVVVAPRHATPQRKNSALSGRQLIITNLGLSGWLQFGPSDPTYRTYHVSPRVGVEYWGKQGPGSASMDSSWADIWKETTRDLLRTLARDLPILPSIDPDELFYADWNLVLDSAKGCPASVSTFAFSLYFIIQAYRHLVISGPRVFYLYCHQNLNASTNEALQLQTVIASNEGFHNVYEDIRNKYSFVADNAYNVSYKEESMKSHQKWIHLRRTVEDFILTGRSIKGVVLCDSTWSARVAAESINGVGEGSGHEVTVVHAVIDENNVEDVAFRPFHKTLQGIPQLFQRPTSTIAIIRTDLPLVMKVLDQIANSFPQFVISVDRQSLSWIPLHTTEHSAMLSERYEKLRPTDGHIRQEWALNDTAARYEALSICDAFDFQYHPSPLYFEVEKMQTREYFHRVKEQSGVGDYKLNSSEKANYDRMALGTFPKPNRERVHLGELTEDQLYWNKLDHSGYGKVSNSRLSMQMLKQLTAENFSLTPAEFEYEEHPDVIEKQKQIDSLLGQLDDAFPRI</sequence>
<protein>
    <submittedName>
        <fullName evidence="3">Uncharacterized protein</fullName>
    </submittedName>
</protein>
<evidence type="ECO:0000256" key="1">
    <source>
        <dbReference type="SAM" id="MobiDB-lite"/>
    </source>
</evidence>
<dbReference type="AlphaFoldDB" id="A0AAF3EJ35"/>
<keyword evidence="2" id="KW-1185">Reference proteome</keyword>
<accession>A0AAF3EJ35</accession>
<dbReference type="WBParaSite" id="MBELARI_LOCUS14037">
    <property type="protein sequence ID" value="MBELARI_LOCUS14037"/>
    <property type="gene ID" value="MBELARI_LOCUS14037"/>
</dbReference>
<feature type="region of interest" description="Disordered" evidence="1">
    <location>
        <begin position="1"/>
        <end position="21"/>
    </location>
</feature>
<dbReference type="Proteomes" id="UP000887575">
    <property type="component" value="Unassembled WGS sequence"/>
</dbReference>
<organism evidence="2 3">
    <name type="scientific">Mesorhabditis belari</name>
    <dbReference type="NCBI Taxonomy" id="2138241"/>
    <lineage>
        <taxon>Eukaryota</taxon>
        <taxon>Metazoa</taxon>
        <taxon>Ecdysozoa</taxon>
        <taxon>Nematoda</taxon>
        <taxon>Chromadorea</taxon>
        <taxon>Rhabditida</taxon>
        <taxon>Rhabditina</taxon>
        <taxon>Rhabditomorpha</taxon>
        <taxon>Rhabditoidea</taxon>
        <taxon>Rhabditidae</taxon>
        <taxon>Mesorhabditinae</taxon>
        <taxon>Mesorhabditis</taxon>
    </lineage>
</organism>
<reference evidence="3" key="1">
    <citation type="submission" date="2024-02" db="UniProtKB">
        <authorList>
            <consortium name="WormBaseParasite"/>
        </authorList>
    </citation>
    <scope>IDENTIFICATION</scope>
</reference>